<protein>
    <submittedName>
        <fullName evidence="1">Uncharacterized protein</fullName>
    </submittedName>
</protein>
<keyword evidence="2" id="KW-1185">Reference proteome</keyword>
<dbReference type="Proteomes" id="UP000093954">
    <property type="component" value="Unassembled WGS sequence"/>
</dbReference>
<evidence type="ECO:0000313" key="1">
    <source>
        <dbReference type="EMBL" id="OBR94184.1"/>
    </source>
</evidence>
<comment type="caution">
    <text evidence="1">The sequence shown here is derived from an EMBL/GenBank/DDBJ whole genome shotgun (WGS) entry which is preliminary data.</text>
</comment>
<gene>
    <name evidence="1" type="ORF">CLRAG_15750</name>
</gene>
<dbReference type="PATRIC" id="fig|1353534.3.peg.1600"/>
<organism evidence="1 2">
    <name type="scientific">Clostridium ragsdalei P11</name>
    <dbReference type="NCBI Taxonomy" id="1353534"/>
    <lineage>
        <taxon>Bacteria</taxon>
        <taxon>Bacillati</taxon>
        <taxon>Bacillota</taxon>
        <taxon>Clostridia</taxon>
        <taxon>Eubacteriales</taxon>
        <taxon>Clostridiaceae</taxon>
        <taxon>Clostridium</taxon>
    </lineage>
</organism>
<evidence type="ECO:0000313" key="2">
    <source>
        <dbReference type="Proteomes" id="UP000093954"/>
    </source>
</evidence>
<name>A0A1A6AVS3_9CLOT</name>
<dbReference type="AlphaFoldDB" id="A0A1A6AVS3"/>
<reference evidence="1 2" key="1">
    <citation type="journal article" date="2012" name="Front. Microbiol.">
        <title>Draft Genome Sequence of the Virulent Strain 01-B526 of the Fish Pathogen Aeromonas salmonicida.</title>
        <authorList>
            <person name="Charette S.J."/>
            <person name="Brochu F."/>
            <person name="Boyle B."/>
            <person name="Filion G."/>
            <person name="Tanaka K.H."/>
            <person name="Derome N."/>
        </authorList>
    </citation>
    <scope>NUCLEOTIDE SEQUENCE [LARGE SCALE GENOMIC DNA]</scope>
    <source>
        <strain evidence="1 2">P11</strain>
    </source>
</reference>
<dbReference type="RefSeq" id="WP_065077893.1">
    <property type="nucleotide sequence ID" value="NZ_LROS01000014.1"/>
</dbReference>
<proteinExistence type="predicted"/>
<sequence length="173" mass="19892">MERILTNLQIEWLTNIKMLSEYEDESFSKEDMSEKFASFVENEYPGEEIAIVYELQVLKEKGFLVLEEKIFDTYATVSHVDITKKGLDYLTMLKEDFAERLALNEKVLAIIEGKNRKNRTPSDKDILDYIEQISTIISNVSGLIPSVGNFCQGAIPFTKSLIKFTLTKTDKME</sequence>
<dbReference type="EMBL" id="LROS01000014">
    <property type="protein sequence ID" value="OBR94184.1"/>
    <property type="molecule type" value="Genomic_DNA"/>
</dbReference>
<accession>A0A1A6AVS3</accession>